<evidence type="ECO:0000313" key="6">
    <source>
        <dbReference type="EMBL" id="VAW20444.1"/>
    </source>
</evidence>
<dbReference type="InterPro" id="IPR047272">
    <property type="entry name" value="S49_SppA_C"/>
</dbReference>
<organism evidence="6">
    <name type="scientific">hydrothermal vent metagenome</name>
    <dbReference type="NCBI Taxonomy" id="652676"/>
    <lineage>
        <taxon>unclassified sequences</taxon>
        <taxon>metagenomes</taxon>
        <taxon>ecological metagenomes</taxon>
    </lineage>
</organism>
<evidence type="ECO:0000259" key="5">
    <source>
        <dbReference type="Pfam" id="PF01343"/>
    </source>
</evidence>
<dbReference type="AlphaFoldDB" id="A0A3B0UJN5"/>
<sequence>MLAIIATIVALGARLNSEFFTPEKDYTALVIIEGVIVTDPSRLAVFKSLEEEERVKGVIIRINSPGGTTAGGEELYEAINRLREQKPVVAVINELGASAAYMSAIATDRIFARRLSIVGSIGVLFQSVDASGLMDTIGIDFDKVASGPLKAEPDLDEAMSDEVRASLQSLVDDSFNWFVDIVADRRGLTRTETMALSDGRIINGRVALNVGLIDEIGGQREAIDWLEGQDVEKDLPVWQVYPRAESFEERFIRLLGEQASSVVGINRALPAKLPLDGLISFWQL</sequence>
<dbReference type="PANTHER" id="PTHR42987">
    <property type="entry name" value="PEPTIDASE S49"/>
    <property type="match status" value="1"/>
</dbReference>
<dbReference type="Gene3D" id="3.90.226.10">
    <property type="entry name" value="2-enoyl-CoA Hydratase, Chain A, domain 1"/>
    <property type="match status" value="2"/>
</dbReference>
<name>A0A3B0UJN5_9ZZZZ</name>
<dbReference type="InterPro" id="IPR029045">
    <property type="entry name" value="ClpP/crotonase-like_dom_sf"/>
</dbReference>
<dbReference type="InterPro" id="IPR004635">
    <property type="entry name" value="Pept_S49_SppA"/>
</dbReference>
<proteinExistence type="inferred from homology"/>
<dbReference type="PANTHER" id="PTHR42987:SF6">
    <property type="entry name" value="PROTEINASE IV"/>
    <property type="match status" value="1"/>
</dbReference>
<evidence type="ECO:0000256" key="2">
    <source>
        <dbReference type="ARBA" id="ARBA00022670"/>
    </source>
</evidence>
<keyword evidence="2" id="KW-0645">Protease</keyword>
<evidence type="ECO:0000256" key="1">
    <source>
        <dbReference type="ARBA" id="ARBA00008683"/>
    </source>
</evidence>
<dbReference type="NCBIfam" id="TIGR00706">
    <property type="entry name" value="SppA_dom"/>
    <property type="match status" value="1"/>
</dbReference>
<keyword evidence="4" id="KW-0720">Serine protease</keyword>
<dbReference type="CDD" id="cd07023">
    <property type="entry name" value="S49_Sppa_N_C"/>
    <property type="match status" value="1"/>
</dbReference>
<gene>
    <name evidence="6" type="ORF">MNBD_ALPHA11-644</name>
</gene>
<dbReference type="Pfam" id="PF01343">
    <property type="entry name" value="Peptidase_S49"/>
    <property type="match status" value="1"/>
</dbReference>
<evidence type="ECO:0000256" key="4">
    <source>
        <dbReference type="ARBA" id="ARBA00022825"/>
    </source>
</evidence>
<dbReference type="SUPFAM" id="SSF52096">
    <property type="entry name" value="ClpP/crotonase"/>
    <property type="match status" value="1"/>
</dbReference>
<dbReference type="EMBL" id="UOEQ01000274">
    <property type="protein sequence ID" value="VAW20444.1"/>
    <property type="molecule type" value="Genomic_DNA"/>
</dbReference>
<accession>A0A3B0UJN5</accession>
<keyword evidence="3" id="KW-0378">Hydrolase</keyword>
<dbReference type="GO" id="GO:0008236">
    <property type="term" value="F:serine-type peptidase activity"/>
    <property type="evidence" value="ECO:0007669"/>
    <property type="project" value="UniProtKB-KW"/>
</dbReference>
<dbReference type="GO" id="GO:0006508">
    <property type="term" value="P:proteolysis"/>
    <property type="evidence" value="ECO:0007669"/>
    <property type="project" value="UniProtKB-KW"/>
</dbReference>
<feature type="domain" description="Peptidase S49" evidence="5">
    <location>
        <begin position="82"/>
        <end position="227"/>
    </location>
</feature>
<dbReference type="InterPro" id="IPR002142">
    <property type="entry name" value="Peptidase_S49"/>
</dbReference>
<comment type="similarity">
    <text evidence="1">Belongs to the peptidase S49 family.</text>
</comment>
<protein>
    <submittedName>
        <fullName evidence="6">Macromolecule metabolism macromolecule degradation degradation of proteins, peptides, glycopeptides</fullName>
    </submittedName>
</protein>
<reference evidence="6" key="1">
    <citation type="submission" date="2018-06" db="EMBL/GenBank/DDBJ databases">
        <authorList>
            <person name="Zhirakovskaya E."/>
        </authorList>
    </citation>
    <scope>NUCLEOTIDE SEQUENCE</scope>
</reference>
<evidence type="ECO:0000256" key="3">
    <source>
        <dbReference type="ARBA" id="ARBA00022801"/>
    </source>
</evidence>